<dbReference type="Proteomes" id="UP000239494">
    <property type="component" value="Unassembled WGS sequence"/>
</dbReference>
<proteinExistence type="predicted"/>
<protein>
    <recommendedName>
        <fullName evidence="3">Ketosteroid isomerase-like protein</fullName>
    </recommendedName>
</protein>
<dbReference type="OrthoDB" id="5493262at2"/>
<dbReference type="SUPFAM" id="SSF54427">
    <property type="entry name" value="NTF2-like"/>
    <property type="match status" value="1"/>
</dbReference>
<dbReference type="EMBL" id="PVTF01000008">
    <property type="protein sequence ID" value="PRY38807.1"/>
    <property type="molecule type" value="Genomic_DNA"/>
</dbReference>
<dbReference type="InterPro" id="IPR032710">
    <property type="entry name" value="NTF2-like_dom_sf"/>
</dbReference>
<organism evidence="1 2">
    <name type="scientific">Umezawaea tangerina</name>
    <dbReference type="NCBI Taxonomy" id="84725"/>
    <lineage>
        <taxon>Bacteria</taxon>
        <taxon>Bacillati</taxon>
        <taxon>Actinomycetota</taxon>
        <taxon>Actinomycetes</taxon>
        <taxon>Pseudonocardiales</taxon>
        <taxon>Pseudonocardiaceae</taxon>
        <taxon>Umezawaea</taxon>
    </lineage>
</organism>
<evidence type="ECO:0000313" key="1">
    <source>
        <dbReference type="EMBL" id="PRY38807.1"/>
    </source>
</evidence>
<reference evidence="1 2" key="1">
    <citation type="submission" date="2018-03" db="EMBL/GenBank/DDBJ databases">
        <title>Genomic Encyclopedia of Archaeal and Bacterial Type Strains, Phase II (KMG-II): from individual species to whole genera.</title>
        <authorList>
            <person name="Goeker M."/>
        </authorList>
    </citation>
    <scope>NUCLEOTIDE SEQUENCE [LARGE SCALE GENOMIC DNA]</scope>
    <source>
        <strain evidence="1 2">DSM 44720</strain>
    </source>
</reference>
<evidence type="ECO:0000313" key="2">
    <source>
        <dbReference type="Proteomes" id="UP000239494"/>
    </source>
</evidence>
<gene>
    <name evidence="1" type="ORF">CLV43_108207</name>
</gene>
<accession>A0A2T0SZH3</accession>
<keyword evidence="2" id="KW-1185">Reference proteome</keyword>
<name>A0A2T0SZH3_9PSEU</name>
<dbReference type="AlphaFoldDB" id="A0A2T0SZH3"/>
<evidence type="ECO:0008006" key="3">
    <source>
        <dbReference type="Google" id="ProtNLM"/>
    </source>
</evidence>
<sequence length="140" mass="15903">MSISVDRIAQRFRRTYLLEEVDPRFEDLFAESVEIRHNYEKSMSMNGGDFAAAMVRMLRATTEVVRNHSDSLSSFLVGEDGFALAATLQGELEDGRPVRVPRCLVAEVRNGKINKIDEFGDMRQRESLDDALRSAGRFRS</sequence>
<dbReference type="RefSeq" id="WP_106190129.1">
    <property type="nucleotide sequence ID" value="NZ_PVTF01000008.1"/>
</dbReference>
<dbReference type="Gene3D" id="3.10.450.50">
    <property type="match status" value="1"/>
</dbReference>
<comment type="caution">
    <text evidence="1">The sequence shown here is derived from an EMBL/GenBank/DDBJ whole genome shotgun (WGS) entry which is preliminary data.</text>
</comment>